<reference evidence="2" key="1">
    <citation type="journal article" date="2008" name="Nat. Genet.">
        <title>The Pristionchus pacificus genome provides a unique perspective on nematode lifestyle and parasitism.</title>
        <authorList>
            <person name="Dieterich C."/>
            <person name="Clifton S.W."/>
            <person name="Schuster L.N."/>
            <person name="Chinwalla A."/>
            <person name="Delehaunty K."/>
            <person name="Dinkelacker I."/>
            <person name="Fulton L."/>
            <person name="Fulton R."/>
            <person name="Godfrey J."/>
            <person name="Minx P."/>
            <person name="Mitreva M."/>
            <person name="Roeseler W."/>
            <person name="Tian H."/>
            <person name="Witte H."/>
            <person name="Yang S.P."/>
            <person name="Wilson R.K."/>
            <person name="Sommer R.J."/>
        </authorList>
    </citation>
    <scope>NUCLEOTIDE SEQUENCE [LARGE SCALE GENOMIC DNA]</scope>
    <source>
        <strain evidence="2">PS312</strain>
    </source>
</reference>
<accession>A0A454Y7E8</accession>
<accession>A0A8R1U279</accession>
<keyword evidence="2" id="KW-1185">Reference proteome</keyword>
<evidence type="ECO:0000313" key="2">
    <source>
        <dbReference type="Proteomes" id="UP000005239"/>
    </source>
</evidence>
<gene>
    <name evidence="1" type="primary">WBGene00090518</name>
</gene>
<organism evidence="1 2">
    <name type="scientific">Pristionchus pacificus</name>
    <name type="common">Parasitic nematode worm</name>
    <dbReference type="NCBI Taxonomy" id="54126"/>
    <lineage>
        <taxon>Eukaryota</taxon>
        <taxon>Metazoa</taxon>
        <taxon>Ecdysozoa</taxon>
        <taxon>Nematoda</taxon>
        <taxon>Chromadorea</taxon>
        <taxon>Rhabditida</taxon>
        <taxon>Rhabditina</taxon>
        <taxon>Diplogasteromorpha</taxon>
        <taxon>Diplogasteroidea</taxon>
        <taxon>Neodiplogasteridae</taxon>
        <taxon>Pristionchus</taxon>
    </lineage>
</organism>
<dbReference type="AlphaFoldDB" id="A0A454Y7E8"/>
<reference evidence="1" key="2">
    <citation type="submission" date="2022-06" db="UniProtKB">
        <authorList>
            <consortium name="EnsemblMetazoa"/>
        </authorList>
    </citation>
    <scope>IDENTIFICATION</scope>
    <source>
        <strain evidence="1">PS312</strain>
    </source>
</reference>
<dbReference type="Proteomes" id="UP000005239">
    <property type="component" value="Unassembled WGS sequence"/>
</dbReference>
<protein>
    <submittedName>
        <fullName evidence="1">Uncharacterized protein</fullName>
    </submittedName>
</protein>
<name>A0A454Y7E8_PRIPA</name>
<dbReference type="EnsemblMetazoa" id="PPA00964.1">
    <property type="protein sequence ID" value="PPA00964.1"/>
    <property type="gene ID" value="WBGene00090518"/>
</dbReference>
<proteinExistence type="predicted"/>
<sequence length="246" mass="27302">MPSSSSFVYRSLEEIIAKNRKAVNLPCDFSRSSWVCGRNDVVVRKTNGEASNEVLIVSSSTITNPAVKNTDIGNFFNAKPTMKTADLQVATPFSPAPIKLATNNVTNNNLASIFNVNISRKSAGLQNNSSASGPSTGSYQGRKQVVIKKMSDPKMAVTDISITVKKVVELQKRSPIPQNIRPVKRSNGGQHSLDRFVHKKPKNDIPWKPQEVPLTRQEMEAMRLSQQHYSSKLFAYMFNILYSLSE</sequence>
<evidence type="ECO:0000313" key="1">
    <source>
        <dbReference type="EnsemblMetazoa" id="PPA00964.1"/>
    </source>
</evidence>